<sequence length="211" mass="23726">MILLQLSAGTGPIECCRAVALAVQTIERECQAQGIGCELLEVTQANAKTSVACFKSVLLQLSASDEARAKHLALSWQGAMLWSCQSHFRPGHKRKNWFFSGQMFEVNDKALDKQIHFQACRASGAGGQHVNTTDSAIRATHIASGLSVRVETERSQHANKRLATALLFQKLEALKQEQMNREEQQRWQQHWELQRGNPRRSFKGEKFIPLD</sequence>
<dbReference type="PROSITE" id="PS00745">
    <property type="entry name" value="RF_PROK_I"/>
    <property type="match status" value="1"/>
</dbReference>
<evidence type="ECO:0000256" key="2">
    <source>
        <dbReference type="SAM" id="MobiDB-lite"/>
    </source>
</evidence>
<organism evidence="4 5">
    <name type="scientific">Shewanella algae</name>
    <dbReference type="NCBI Taxonomy" id="38313"/>
    <lineage>
        <taxon>Bacteria</taxon>
        <taxon>Pseudomonadati</taxon>
        <taxon>Pseudomonadota</taxon>
        <taxon>Gammaproteobacteria</taxon>
        <taxon>Alteromonadales</taxon>
        <taxon>Shewanellaceae</taxon>
        <taxon>Shewanella</taxon>
    </lineage>
</organism>
<dbReference type="PANTHER" id="PTHR43804">
    <property type="entry name" value="LD18447P"/>
    <property type="match status" value="1"/>
</dbReference>
<dbReference type="Proteomes" id="UP000254069">
    <property type="component" value="Unassembled WGS sequence"/>
</dbReference>
<feature type="domain" description="Prokaryotic-type class I peptide chain release factors" evidence="3">
    <location>
        <begin position="121"/>
        <end position="137"/>
    </location>
</feature>
<keyword evidence="5" id="KW-1185">Reference proteome</keyword>
<evidence type="ECO:0000256" key="1">
    <source>
        <dbReference type="ARBA" id="ARBA00010835"/>
    </source>
</evidence>
<dbReference type="InterPro" id="IPR000352">
    <property type="entry name" value="Pep_chain_release_fac_I"/>
</dbReference>
<dbReference type="EMBL" id="UGYO01000001">
    <property type="protein sequence ID" value="SUI75310.1"/>
    <property type="molecule type" value="Genomic_DNA"/>
</dbReference>
<feature type="compositionally biased region" description="Low complexity" evidence="2">
    <location>
        <begin position="186"/>
        <end position="195"/>
    </location>
</feature>
<proteinExistence type="inferred from homology"/>
<accession>A0A380A828</accession>
<dbReference type="Gene3D" id="3.30.160.20">
    <property type="match status" value="1"/>
</dbReference>
<gene>
    <name evidence="4" type="primary">prfB_1</name>
    <name evidence="4" type="ORF">NCTC10738_02327</name>
</gene>
<dbReference type="Gene3D" id="3.30.70.1660">
    <property type="match status" value="1"/>
</dbReference>
<dbReference type="SUPFAM" id="SSF75620">
    <property type="entry name" value="Release factor"/>
    <property type="match status" value="1"/>
</dbReference>
<dbReference type="Pfam" id="PF00472">
    <property type="entry name" value="RF-1"/>
    <property type="match status" value="1"/>
</dbReference>
<dbReference type="AlphaFoldDB" id="A0A380A828"/>
<dbReference type="PANTHER" id="PTHR43804:SF9">
    <property type="entry name" value="PEPTIDE CHAIN RELEASE FACTOR HOMOLOG-RELATED"/>
    <property type="match status" value="1"/>
</dbReference>
<reference evidence="4 5" key="1">
    <citation type="submission" date="2018-06" db="EMBL/GenBank/DDBJ databases">
        <authorList>
            <consortium name="Pathogen Informatics"/>
            <person name="Doyle S."/>
        </authorList>
    </citation>
    <scope>NUCLEOTIDE SEQUENCE [LARGE SCALE GENOMIC DNA]</scope>
    <source>
        <strain evidence="4 5">NCTC10738</strain>
    </source>
</reference>
<feature type="region of interest" description="Disordered" evidence="2">
    <location>
        <begin position="185"/>
        <end position="211"/>
    </location>
</feature>
<evidence type="ECO:0000259" key="3">
    <source>
        <dbReference type="PROSITE" id="PS00745"/>
    </source>
</evidence>
<protein>
    <submittedName>
        <fullName evidence="4">Peptide chain release factor 2</fullName>
    </submittedName>
</protein>
<feature type="compositionally biased region" description="Basic and acidic residues" evidence="2">
    <location>
        <begin position="202"/>
        <end position="211"/>
    </location>
</feature>
<dbReference type="NCBIfam" id="TIGR03072">
    <property type="entry name" value="release_prfH"/>
    <property type="match status" value="1"/>
</dbReference>
<evidence type="ECO:0000313" key="5">
    <source>
        <dbReference type="Proteomes" id="UP000254069"/>
    </source>
</evidence>
<dbReference type="InterPro" id="IPR017509">
    <property type="entry name" value="PrfH"/>
</dbReference>
<comment type="similarity">
    <text evidence="1">Belongs to the prokaryotic/mitochondrial release factor family.</text>
</comment>
<dbReference type="RefSeq" id="WP_115390024.1">
    <property type="nucleotide sequence ID" value="NZ_AP024609.1"/>
</dbReference>
<dbReference type="GO" id="GO:0003747">
    <property type="term" value="F:translation release factor activity"/>
    <property type="evidence" value="ECO:0007669"/>
    <property type="project" value="InterPro"/>
</dbReference>
<name>A0A380A828_9GAMM</name>
<dbReference type="InterPro" id="IPR045853">
    <property type="entry name" value="Pep_chain_release_fac_I_sf"/>
</dbReference>
<dbReference type="InterPro" id="IPR050057">
    <property type="entry name" value="Prokaryotic/Mito_RF"/>
</dbReference>
<evidence type="ECO:0000313" key="4">
    <source>
        <dbReference type="EMBL" id="SUI75310.1"/>
    </source>
</evidence>